<evidence type="ECO:0000313" key="1">
    <source>
        <dbReference type="EMBL" id="CDZ49536.1"/>
    </source>
</evidence>
<accession>A0A0T7GQP3</accession>
<dbReference type="EMBL" id="CCRK01000006">
    <property type="protein sequence ID" value="CDZ49536.1"/>
    <property type="molecule type" value="Genomic_DNA"/>
</dbReference>
<name>A0A0T7GQP3_NEOGA</name>
<reference evidence="1 2" key="1">
    <citation type="submission" date="2014-08" db="EMBL/GenBank/DDBJ databases">
        <authorList>
            <person name="Chen Y.-H."/>
        </authorList>
    </citation>
    <scope>NUCLEOTIDE SEQUENCE [LARGE SCALE GENOMIC DNA]</scope>
</reference>
<dbReference type="Proteomes" id="UP000039660">
    <property type="component" value="Unassembled WGS sequence"/>
</dbReference>
<evidence type="ECO:0000313" key="2">
    <source>
        <dbReference type="Proteomes" id="UP000039660"/>
    </source>
</evidence>
<sequence length="123" mass="14072">MWRISTLRGQSAPAWPMTVEVSHHIDASEPDGDGFYDYHYEYDVYEFSDGVLTLLVRAYSDEPETAALMGWYRGKARNWLKKRDLRHPLVLKAAADLRAAAKSRLDWLDRKSGGYVPLNNPDA</sequence>
<proteinExistence type="predicted"/>
<protein>
    <submittedName>
        <fullName evidence="1">Uncharacterized protein</fullName>
    </submittedName>
</protein>
<organism evidence="1 2">
    <name type="scientific">Neorhizobium galegae bv. officinalis</name>
    <dbReference type="NCBI Taxonomy" id="323656"/>
    <lineage>
        <taxon>Bacteria</taxon>
        <taxon>Pseudomonadati</taxon>
        <taxon>Pseudomonadota</taxon>
        <taxon>Alphaproteobacteria</taxon>
        <taxon>Hyphomicrobiales</taxon>
        <taxon>Rhizobiaceae</taxon>
        <taxon>Rhizobium/Agrobacterium group</taxon>
        <taxon>Neorhizobium</taxon>
    </lineage>
</organism>
<dbReference type="AlphaFoldDB" id="A0A0T7GQP3"/>
<gene>
    <name evidence="1" type="ORF">NGAL_HAMBI1189_29930</name>
</gene>